<protein>
    <submittedName>
        <fullName evidence="1">Uncharacterized protein</fullName>
    </submittedName>
</protein>
<accession>A0A060HN63</accession>
<reference evidence="1 2" key="1">
    <citation type="journal article" date="2014" name="Int. J. Syst. Evol. Microbiol.">
        <title>Nitrososphaera viennensis gen. nov., sp. nov., an aerobic and mesophilic, ammonia-oxidizing archaeon from soil and a member of the archaeal phylum Thaumarchaeota.</title>
        <authorList>
            <person name="Stieglmeier M."/>
            <person name="Klingl A."/>
            <person name="Alves R.J."/>
            <person name="Rittmann S.K."/>
            <person name="Melcher M."/>
            <person name="Leisch N."/>
            <person name="Schleper C."/>
        </authorList>
    </citation>
    <scope>NUCLEOTIDE SEQUENCE [LARGE SCALE GENOMIC DNA]</scope>
    <source>
        <strain evidence="1">EN76</strain>
    </source>
</reference>
<proteinExistence type="predicted"/>
<organism evidence="1 2">
    <name type="scientific">Nitrososphaera viennensis EN76</name>
    <dbReference type="NCBI Taxonomy" id="926571"/>
    <lineage>
        <taxon>Archaea</taxon>
        <taxon>Nitrososphaerota</taxon>
        <taxon>Nitrososphaeria</taxon>
        <taxon>Nitrososphaerales</taxon>
        <taxon>Nitrososphaeraceae</taxon>
        <taxon>Nitrososphaera</taxon>
    </lineage>
</organism>
<gene>
    <name evidence="1" type="ORF">NVIE_007870</name>
</gene>
<dbReference type="Proteomes" id="UP000027093">
    <property type="component" value="Chromosome"/>
</dbReference>
<dbReference type="RefSeq" id="WP_075054105.1">
    <property type="nucleotide sequence ID" value="NZ_CP007536.1"/>
</dbReference>
<dbReference type="OrthoDB" id="5664at2157"/>
<evidence type="ECO:0000313" key="1">
    <source>
        <dbReference type="EMBL" id="AIC15001.1"/>
    </source>
</evidence>
<dbReference type="GeneID" id="74946051"/>
<dbReference type="STRING" id="926571.NVIE_007870"/>
<evidence type="ECO:0000313" key="2">
    <source>
        <dbReference type="Proteomes" id="UP000027093"/>
    </source>
</evidence>
<dbReference type="EMBL" id="CP007536">
    <property type="protein sequence ID" value="AIC15001.1"/>
    <property type="molecule type" value="Genomic_DNA"/>
</dbReference>
<sequence length="131" mass="15288">MDDFEKEYPGFDWKNTPAYKHPGGKDCPCPKHEYIREQMRVAQTVSESNKDLPPEQRQQGKITLKFCPDHYDVYFKEVIPAMPFKYRFMTKVALKIGAISIQKLTYMQSDQCFYCKFGSGGFDKKTELPPI</sequence>
<dbReference type="AlphaFoldDB" id="A0A060HN63"/>
<dbReference type="HOGENOM" id="CLU_1998647_0_0_2"/>
<name>A0A060HN63_9ARCH</name>
<dbReference type="KEGG" id="nvn:NVIE_007870"/>
<keyword evidence="2" id="KW-1185">Reference proteome</keyword>